<evidence type="ECO:0000313" key="2">
    <source>
        <dbReference type="Proteomes" id="UP000324927"/>
    </source>
</evidence>
<sequence length="126" mass="14081">MTAAPEAPTQVVRCAFFRGRVVPGRETAFEALLVERLVPLWRRFPGALEVRLLRPLDADAHAPPLALVLSVRYPSLAAMREALASDIRERTREPTRDLLAMFEGEVFHTTFAVDEHGTVPYGLDMP</sequence>
<dbReference type="InterPro" id="IPR011008">
    <property type="entry name" value="Dimeric_a/b-barrel"/>
</dbReference>
<accession>A0A5A9GG54</accession>
<dbReference type="AlphaFoldDB" id="A0A5A9GG54"/>
<dbReference type="OrthoDB" id="7107863at2"/>
<dbReference type="Proteomes" id="UP000324927">
    <property type="component" value="Unassembled WGS sequence"/>
</dbReference>
<proteinExistence type="predicted"/>
<dbReference type="EMBL" id="VTTN01000014">
    <property type="protein sequence ID" value="KAA0592815.1"/>
    <property type="molecule type" value="Genomic_DNA"/>
</dbReference>
<dbReference type="RefSeq" id="WP_149234182.1">
    <property type="nucleotide sequence ID" value="NZ_JALJXJ010000017.1"/>
</dbReference>
<evidence type="ECO:0008006" key="3">
    <source>
        <dbReference type="Google" id="ProtNLM"/>
    </source>
</evidence>
<name>A0A5A9GG54_AZOLI</name>
<reference evidence="1 2" key="1">
    <citation type="submission" date="2019-08" db="EMBL/GenBank/DDBJ databases">
        <authorList>
            <person name="Grouzdev D."/>
            <person name="Tikhonova E."/>
            <person name="Kravchenko I."/>
        </authorList>
    </citation>
    <scope>NUCLEOTIDE SEQUENCE [LARGE SCALE GENOMIC DNA]</scope>
    <source>
        <strain evidence="1 2">59b</strain>
    </source>
</reference>
<gene>
    <name evidence="1" type="ORF">FZ942_26655</name>
</gene>
<protein>
    <recommendedName>
        <fullName evidence="3">Ethyl tert-butyl ether degradation EthD</fullName>
    </recommendedName>
</protein>
<dbReference type="Gene3D" id="3.30.70.100">
    <property type="match status" value="1"/>
</dbReference>
<organism evidence="1 2">
    <name type="scientific">Azospirillum lipoferum</name>
    <dbReference type="NCBI Taxonomy" id="193"/>
    <lineage>
        <taxon>Bacteria</taxon>
        <taxon>Pseudomonadati</taxon>
        <taxon>Pseudomonadota</taxon>
        <taxon>Alphaproteobacteria</taxon>
        <taxon>Rhodospirillales</taxon>
        <taxon>Azospirillaceae</taxon>
        <taxon>Azospirillum</taxon>
    </lineage>
</organism>
<comment type="caution">
    <text evidence="1">The sequence shown here is derived from an EMBL/GenBank/DDBJ whole genome shotgun (WGS) entry which is preliminary data.</text>
</comment>
<dbReference type="SUPFAM" id="SSF54909">
    <property type="entry name" value="Dimeric alpha+beta barrel"/>
    <property type="match status" value="1"/>
</dbReference>
<evidence type="ECO:0000313" key="1">
    <source>
        <dbReference type="EMBL" id="KAA0592815.1"/>
    </source>
</evidence>
<keyword evidence="2" id="KW-1185">Reference proteome</keyword>